<protein>
    <submittedName>
        <fullName evidence="1">Uncharacterized protein</fullName>
    </submittedName>
</protein>
<dbReference type="EMBL" id="ML992677">
    <property type="protein sequence ID" value="KAF2211201.1"/>
    <property type="molecule type" value="Genomic_DNA"/>
</dbReference>
<evidence type="ECO:0000313" key="2">
    <source>
        <dbReference type="Proteomes" id="UP000799539"/>
    </source>
</evidence>
<name>A0A6A6FCT0_9PEZI</name>
<evidence type="ECO:0000313" key="1">
    <source>
        <dbReference type="EMBL" id="KAF2211201.1"/>
    </source>
</evidence>
<proteinExistence type="predicted"/>
<dbReference type="Proteomes" id="UP000799539">
    <property type="component" value="Unassembled WGS sequence"/>
</dbReference>
<keyword evidence="2" id="KW-1185">Reference proteome</keyword>
<organism evidence="1 2">
    <name type="scientific">Cercospora zeae-maydis SCOH1-5</name>
    <dbReference type="NCBI Taxonomy" id="717836"/>
    <lineage>
        <taxon>Eukaryota</taxon>
        <taxon>Fungi</taxon>
        <taxon>Dikarya</taxon>
        <taxon>Ascomycota</taxon>
        <taxon>Pezizomycotina</taxon>
        <taxon>Dothideomycetes</taxon>
        <taxon>Dothideomycetidae</taxon>
        <taxon>Mycosphaerellales</taxon>
        <taxon>Mycosphaerellaceae</taxon>
        <taxon>Cercospora</taxon>
    </lineage>
</organism>
<sequence length="51" mass="5818">MCIPASHSRRNGFGSALRRSKGKLLFGQVELYRTRFQSLNPNHSDRLQASK</sequence>
<dbReference type="AlphaFoldDB" id="A0A6A6FCT0"/>
<accession>A0A6A6FCT0</accession>
<gene>
    <name evidence="1" type="ORF">CERZMDRAFT_90952</name>
</gene>
<reference evidence="1" key="1">
    <citation type="journal article" date="2020" name="Stud. Mycol.">
        <title>101 Dothideomycetes genomes: a test case for predicting lifestyles and emergence of pathogens.</title>
        <authorList>
            <person name="Haridas S."/>
            <person name="Albert R."/>
            <person name="Binder M."/>
            <person name="Bloem J."/>
            <person name="Labutti K."/>
            <person name="Salamov A."/>
            <person name="Andreopoulos B."/>
            <person name="Baker S."/>
            <person name="Barry K."/>
            <person name="Bills G."/>
            <person name="Bluhm B."/>
            <person name="Cannon C."/>
            <person name="Castanera R."/>
            <person name="Culley D."/>
            <person name="Daum C."/>
            <person name="Ezra D."/>
            <person name="Gonzalez J."/>
            <person name="Henrissat B."/>
            <person name="Kuo A."/>
            <person name="Liang C."/>
            <person name="Lipzen A."/>
            <person name="Lutzoni F."/>
            <person name="Magnuson J."/>
            <person name="Mondo S."/>
            <person name="Nolan M."/>
            <person name="Ohm R."/>
            <person name="Pangilinan J."/>
            <person name="Park H.-J."/>
            <person name="Ramirez L."/>
            <person name="Alfaro M."/>
            <person name="Sun H."/>
            <person name="Tritt A."/>
            <person name="Yoshinaga Y."/>
            <person name="Zwiers L.-H."/>
            <person name="Turgeon B."/>
            <person name="Goodwin S."/>
            <person name="Spatafora J."/>
            <person name="Crous P."/>
            <person name="Grigoriev I."/>
        </authorList>
    </citation>
    <scope>NUCLEOTIDE SEQUENCE</scope>
    <source>
        <strain evidence="1">SCOH1-5</strain>
    </source>
</reference>